<keyword evidence="1" id="KW-1133">Transmembrane helix</keyword>
<proteinExistence type="predicted"/>
<dbReference type="EMBL" id="JAHQXE010000001">
    <property type="protein sequence ID" value="MBV0900731.1"/>
    <property type="molecule type" value="Genomic_DNA"/>
</dbReference>
<dbReference type="Pfam" id="PF26041">
    <property type="entry name" value="DUF8011"/>
    <property type="match status" value="1"/>
</dbReference>
<dbReference type="RefSeq" id="WP_162411987.1">
    <property type="nucleotide sequence ID" value="NZ_JAHQXE010000001.1"/>
</dbReference>
<reference evidence="2" key="1">
    <citation type="submission" date="2021-06" db="EMBL/GenBank/DDBJ databases">
        <title>New haloarchaea isolates fom saline soil.</title>
        <authorList>
            <person name="Duran-Viseras A."/>
            <person name="Sanchez-Porro C.S."/>
            <person name="Ventosa A."/>
        </authorList>
    </citation>
    <scope>NUCLEOTIDE SEQUENCE</scope>
    <source>
        <strain evidence="2">JCM 18369</strain>
    </source>
</reference>
<gene>
    <name evidence="2" type="ORF">KTS37_02920</name>
</gene>
<dbReference type="InterPro" id="IPR058324">
    <property type="entry name" value="DUF8011"/>
</dbReference>
<keyword evidence="3" id="KW-1185">Reference proteome</keyword>
<organism evidence="2 3">
    <name type="scientific">Haloarcula salina</name>
    <dbReference type="NCBI Taxonomy" id="1429914"/>
    <lineage>
        <taxon>Archaea</taxon>
        <taxon>Methanobacteriati</taxon>
        <taxon>Methanobacteriota</taxon>
        <taxon>Stenosarchaea group</taxon>
        <taxon>Halobacteria</taxon>
        <taxon>Halobacteriales</taxon>
        <taxon>Haloarculaceae</taxon>
        <taxon>Haloarcula</taxon>
    </lineage>
</organism>
<sequence>MPSRLSDSVFSEPSGRPITVVMLGGALVQASGYLYYALLSDTAPPHLIVMAAGFALSGVAESLPADRRRTAGALRVTAIVLLLVLLALTVVAPDAVFGT</sequence>
<feature type="transmembrane region" description="Helical" evidence="1">
    <location>
        <begin position="43"/>
        <end position="60"/>
    </location>
</feature>
<evidence type="ECO:0000313" key="2">
    <source>
        <dbReference type="EMBL" id="MBV0900731.1"/>
    </source>
</evidence>
<protein>
    <submittedName>
        <fullName evidence="2">Uncharacterized protein</fullName>
    </submittedName>
</protein>
<evidence type="ECO:0000256" key="1">
    <source>
        <dbReference type="SAM" id="Phobius"/>
    </source>
</evidence>
<feature type="transmembrane region" description="Helical" evidence="1">
    <location>
        <begin position="72"/>
        <end position="92"/>
    </location>
</feature>
<evidence type="ECO:0000313" key="3">
    <source>
        <dbReference type="Proteomes" id="UP001166304"/>
    </source>
</evidence>
<comment type="caution">
    <text evidence="2">The sequence shown here is derived from an EMBL/GenBank/DDBJ whole genome shotgun (WGS) entry which is preliminary data.</text>
</comment>
<keyword evidence="1" id="KW-0812">Transmembrane</keyword>
<name>A0AA41KGJ1_9EURY</name>
<keyword evidence="1" id="KW-0472">Membrane</keyword>
<dbReference type="Proteomes" id="UP001166304">
    <property type="component" value="Unassembled WGS sequence"/>
</dbReference>
<dbReference type="AlphaFoldDB" id="A0AA41KGJ1"/>
<accession>A0AA41KGJ1</accession>